<dbReference type="Pfam" id="PF00171">
    <property type="entry name" value="Aldedh"/>
    <property type="match status" value="1"/>
</dbReference>
<proteinExistence type="inferred from homology"/>
<evidence type="ECO:0000256" key="3">
    <source>
        <dbReference type="ARBA" id="ARBA00023027"/>
    </source>
</evidence>
<feature type="domain" description="Aldehyde dehydrogenase" evidence="7">
    <location>
        <begin position="557"/>
        <end position="993"/>
    </location>
</feature>
<dbReference type="Pfam" id="PF14850">
    <property type="entry name" value="Pro_dh-DNA_bdg"/>
    <property type="match status" value="1"/>
</dbReference>
<dbReference type="Gene3D" id="1.20.5.550">
    <property type="entry name" value="Single Helix bin"/>
    <property type="match status" value="1"/>
</dbReference>
<dbReference type="PIRSF" id="PIRSF000197">
    <property type="entry name" value="Bifunct_PutA"/>
    <property type="match status" value="1"/>
</dbReference>
<keyword evidence="5" id="KW-0285">Flavoprotein</keyword>
<dbReference type="Gene3D" id="3.20.20.220">
    <property type="match status" value="1"/>
</dbReference>
<dbReference type="PANTHER" id="PTHR42862">
    <property type="entry name" value="DELTA-1-PYRROLINE-5-CARBOXYLATE DEHYDROGENASE 1, ISOFORM A-RELATED"/>
    <property type="match status" value="1"/>
</dbReference>
<dbReference type="SUPFAM" id="SSF81935">
    <property type="entry name" value="N-terminal domain of bifunctional PutA protein"/>
    <property type="match status" value="1"/>
</dbReference>
<dbReference type="PROSITE" id="PS00070">
    <property type="entry name" value="ALDEHYDE_DEHYDR_CYS"/>
    <property type="match status" value="1"/>
</dbReference>
<dbReference type="SUPFAM" id="SSF53720">
    <property type="entry name" value="ALDH-like"/>
    <property type="match status" value="2"/>
</dbReference>
<accession>A0ABV7KCF4</accession>
<keyword evidence="2 5" id="KW-0560">Oxidoreductase</keyword>
<protein>
    <recommendedName>
        <fullName evidence="5">Bifunctional protein PutA</fullName>
    </recommendedName>
    <domain>
        <recommendedName>
            <fullName evidence="5">Proline dehydrogenase</fullName>
            <ecNumber evidence="5">1.5.5.2</ecNumber>
        </recommendedName>
        <alternativeName>
            <fullName evidence="5">Proline oxidase</fullName>
        </alternativeName>
    </domain>
    <domain>
        <recommendedName>
            <fullName evidence="5">Delta-1-pyrroline-5-carboxylate dehydrogenase</fullName>
            <shortName evidence="5">P5C dehydrogenase</shortName>
            <ecNumber evidence="5">1.2.1.88</ecNumber>
        </recommendedName>
        <alternativeName>
            <fullName evidence="5">L-glutamate gamma-semialdehyde dehydrogenase</fullName>
        </alternativeName>
    </domain>
</protein>
<keyword evidence="12" id="KW-1185">Reference proteome</keyword>
<dbReference type="PANTHER" id="PTHR42862:SF1">
    <property type="entry name" value="DELTA-1-PYRROLINE-5-CARBOXYLATE DEHYDROGENASE 2, ISOFORM A-RELATED"/>
    <property type="match status" value="1"/>
</dbReference>
<dbReference type="NCBIfam" id="NF008869">
    <property type="entry name" value="PRK11904.1"/>
    <property type="match status" value="1"/>
</dbReference>
<feature type="domain" description="Proline dehydrogenase PutA" evidence="9">
    <location>
        <begin position="60"/>
        <end position="170"/>
    </location>
</feature>
<dbReference type="InterPro" id="IPR041349">
    <property type="entry name" value="PRODH"/>
</dbReference>
<evidence type="ECO:0000259" key="9">
    <source>
        <dbReference type="Pfam" id="PF14850"/>
    </source>
</evidence>
<dbReference type="Proteomes" id="UP001595583">
    <property type="component" value="Unassembled WGS sequence"/>
</dbReference>
<dbReference type="Gene3D" id="3.40.605.10">
    <property type="entry name" value="Aldehyde Dehydrogenase, Chain A, domain 1"/>
    <property type="match status" value="1"/>
</dbReference>
<evidence type="ECO:0000313" key="11">
    <source>
        <dbReference type="EMBL" id="MFC3207993.1"/>
    </source>
</evidence>
<sequence length="1203" mass="128523">MSALDALRQQIRANLLPDEDEALSRLVKAADLSADERKAISARAVGLVNAVRGSTDPRLMEVFLSAYGLSTREGVALMCLAEALLRVPDAETMDELIADKIAPHDWSAHSGGSSSIFVNASTWALMLTGRVLDEGESGIEGTLRAMVRRLGEPVIRKAVAAAMREMGEQFVLGRTIAEAMKRGRPMIQKGYLYSFDMLGEAARTEADALRYLKAYADAISSLDSGANGPDIRYNHGISVKLSALHPRYEVAQKETMLPVMAERLLSLALAARNARMGLNIDAEEADRLDLSLDVIERVLADPRLAEWDGFGVVVQAYGPRAAFAIDWLHALAKKLARKIMVRLVKGAYWDTEIKRAQVLGLPGYPVFTRKPNTDVSYIACAKKLLGMTDCIYPQFATHNAHTVAAILSMAKDRDSFEFQRLHGMGEALHETVRKAEGTRCRIYAPVGAHSDLLAYLVRRLLENGANSSFVHQLTDEQVAPRVIARDPFETVESQGPARNPNIPVPSAIFSGTRRNSKGWDLTDPETLAALDKARAAFDRPYNWHAKPLTSAPGRGAQQRIVNPAKPDELVGTVEDADTGQVSAAVALAVKAQPAWAKRPVSERAAILERAADLYEANAVEFFALATREAGKSLADGIAELREAVDFLHYYAAQAGEVEQATSARGVIACISPWNFPLAIFTGQIAAALVTGNAVVAKPAEQTPLIAFRAVQLLREAGVPDDVLQLLPGDGPAVGGPLTADPRIAGVCFTGSTEVAKLIERQLATTAAPNAMLIAETGGLNAMIVDSTALPEQAVRDILASAFQSAGQRCSALRVLYVQKDVEKKTLEMLKGAMEALKVGDPWQLSTDVGPVIDDEARSSIENYCNKMFMEGRLVATLKSPDEGRFVAPQIFRISGIEEMEREVFGPVLHVATFEADDIDAVISSINRKGYGLTFGLHTRIEGRVQHFVDRIHAGNIYVNRNQIGAVVGSQPFGGEGLSGTGPKAGGPHYLRRFRIGAEAGSQPVEGRKVTAAELADNLPDPDMGGWSTRPDRVAVLRKNLRGKGAAAMAAAASLEFGQVDLPGPTGEANTLSLVPRGRVLCLGPDGETLLAQAIQALAAGNAVLAVAPGAPVALSALTGKDLPIAAIDGRTDPVEARSLRVDAVAFSGAPEVMATVRRSIASRSGPIVPLISEVLYPAAYAHERGVCVDTTAAGGNATLLASA</sequence>
<dbReference type="GO" id="GO:0004657">
    <property type="term" value="F:proline dehydrogenase activity"/>
    <property type="evidence" value="ECO:0007669"/>
    <property type="project" value="UniProtKB-EC"/>
</dbReference>
<evidence type="ECO:0000259" key="8">
    <source>
        <dbReference type="Pfam" id="PF01619"/>
    </source>
</evidence>
<comment type="catalytic activity">
    <reaction evidence="5">
        <text>L-proline + a quinone = (S)-1-pyrroline-5-carboxylate + a quinol + H(+)</text>
        <dbReference type="Rhea" id="RHEA:23784"/>
        <dbReference type="ChEBI" id="CHEBI:15378"/>
        <dbReference type="ChEBI" id="CHEBI:17388"/>
        <dbReference type="ChEBI" id="CHEBI:24646"/>
        <dbReference type="ChEBI" id="CHEBI:60039"/>
        <dbReference type="ChEBI" id="CHEBI:132124"/>
        <dbReference type="EC" id="1.5.5.2"/>
    </reaction>
</comment>
<dbReference type="InterPro" id="IPR005933">
    <property type="entry name" value="PutA_C"/>
</dbReference>
<dbReference type="InterPro" id="IPR050485">
    <property type="entry name" value="Proline_metab_enzyme"/>
</dbReference>
<dbReference type="RefSeq" id="WP_378222671.1">
    <property type="nucleotide sequence ID" value="NZ_JBHRTK010000016.1"/>
</dbReference>
<reference evidence="12" key="1">
    <citation type="journal article" date="2019" name="Int. J. Syst. Evol. Microbiol.">
        <title>The Global Catalogue of Microorganisms (GCM) 10K type strain sequencing project: providing services to taxonomists for standard genome sequencing and annotation.</title>
        <authorList>
            <consortium name="The Broad Institute Genomics Platform"/>
            <consortium name="The Broad Institute Genome Sequencing Center for Infectious Disease"/>
            <person name="Wu L."/>
            <person name="Ma J."/>
        </authorList>
    </citation>
    <scope>NUCLEOTIDE SEQUENCE [LARGE SCALE GENOMIC DNA]</scope>
    <source>
        <strain evidence="12">KCTC 52165</strain>
    </source>
</reference>
<keyword evidence="5" id="KW-0238">DNA-binding</keyword>
<evidence type="ECO:0000256" key="1">
    <source>
        <dbReference type="ARBA" id="ARBA00004786"/>
    </source>
</evidence>
<dbReference type="InterPro" id="IPR002872">
    <property type="entry name" value="Proline_DH_dom"/>
</dbReference>
<dbReference type="InterPro" id="IPR016163">
    <property type="entry name" value="Ald_DH_C"/>
</dbReference>
<keyword evidence="5" id="KW-0678">Repressor</keyword>
<keyword evidence="3 5" id="KW-0520">NAD</keyword>
<evidence type="ECO:0000256" key="4">
    <source>
        <dbReference type="ARBA" id="ARBA00048142"/>
    </source>
</evidence>
<comment type="similarity">
    <text evidence="5">In the N-terminal section; belongs to the proline dehydrogenase family.</text>
</comment>
<organism evidence="11 12">
    <name type="scientific">Aquamicrobium soli</name>
    <dbReference type="NCBI Taxonomy" id="1811518"/>
    <lineage>
        <taxon>Bacteria</taxon>
        <taxon>Pseudomonadati</taxon>
        <taxon>Pseudomonadota</taxon>
        <taxon>Alphaproteobacteria</taxon>
        <taxon>Hyphomicrobiales</taxon>
        <taxon>Phyllobacteriaceae</taxon>
        <taxon>Aquamicrobium</taxon>
    </lineage>
</organism>
<dbReference type="NCBIfam" id="TIGR01238">
    <property type="entry name" value="D1pyr5carbox3"/>
    <property type="match status" value="1"/>
</dbReference>
<dbReference type="InterPro" id="IPR024089">
    <property type="entry name" value="PRODH_PutA_dom_I/II"/>
</dbReference>
<dbReference type="EMBL" id="JBHRTK010000016">
    <property type="protein sequence ID" value="MFC3207993.1"/>
    <property type="molecule type" value="Genomic_DNA"/>
</dbReference>
<comment type="catalytic activity">
    <reaction evidence="4 5">
        <text>L-glutamate 5-semialdehyde + NAD(+) + H2O = L-glutamate + NADH + 2 H(+)</text>
        <dbReference type="Rhea" id="RHEA:30235"/>
        <dbReference type="ChEBI" id="CHEBI:15377"/>
        <dbReference type="ChEBI" id="CHEBI:15378"/>
        <dbReference type="ChEBI" id="CHEBI:29985"/>
        <dbReference type="ChEBI" id="CHEBI:57540"/>
        <dbReference type="ChEBI" id="CHEBI:57945"/>
        <dbReference type="ChEBI" id="CHEBI:58066"/>
        <dbReference type="EC" id="1.2.1.88"/>
    </reaction>
</comment>
<evidence type="ECO:0000259" key="10">
    <source>
        <dbReference type="Pfam" id="PF18327"/>
    </source>
</evidence>
<dbReference type="InterPro" id="IPR024090">
    <property type="entry name" value="PRODH_PutA_dom_I"/>
</dbReference>
<evidence type="ECO:0000259" key="7">
    <source>
        <dbReference type="Pfam" id="PF00171"/>
    </source>
</evidence>
<dbReference type="EC" id="1.2.1.88" evidence="5"/>
<dbReference type="GO" id="GO:0003842">
    <property type="term" value="F:L-glutamate gamma-semialdehyde dehydrogenase activity"/>
    <property type="evidence" value="ECO:0007669"/>
    <property type="project" value="UniProtKB-EC"/>
</dbReference>
<keyword evidence="5" id="KW-0804">Transcription</keyword>
<gene>
    <name evidence="11" type="primary">putA</name>
    <name evidence="11" type="ORF">ACFOHJ_17360</name>
</gene>
<keyword evidence="5" id="KW-0805">Transcription regulation</keyword>
<comment type="pathway">
    <text evidence="1 5">Amino-acid degradation; L-proline degradation into L-glutamate; L-glutamate from L-proline: step 2/2.</text>
</comment>
<name>A0ABV7KCF4_9HYPH</name>
<evidence type="ECO:0000256" key="6">
    <source>
        <dbReference type="SAM" id="MobiDB-lite"/>
    </source>
</evidence>
<keyword evidence="5" id="KW-0642">Proline metabolism</keyword>
<dbReference type="CDD" id="cd07125">
    <property type="entry name" value="ALDH_PutA-P5CDH"/>
    <property type="match status" value="1"/>
</dbReference>
<evidence type="ECO:0000256" key="5">
    <source>
        <dbReference type="PIRNR" id="PIRNR000197"/>
    </source>
</evidence>
<feature type="domain" description="Proline dehydrogenase" evidence="8">
    <location>
        <begin position="180"/>
        <end position="472"/>
    </location>
</feature>
<feature type="domain" description="Proline utilization A proline dehydrogenase N-terminal" evidence="10">
    <location>
        <begin position="6"/>
        <end position="52"/>
    </location>
</feature>
<dbReference type="InterPro" id="IPR016160">
    <property type="entry name" value="Ald_DH_CS_CYS"/>
</dbReference>
<dbReference type="InterPro" id="IPR025703">
    <property type="entry name" value="Bifunct_PutA"/>
</dbReference>
<comment type="cofactor">
    <cofactor evidence="5">
        <name>FAD</name>
        <dbReference type="ChEBI" id="CHEBI:57692"/>
    </cofactor>
</comment>
<comment type="caution">
    <text evidence="11">The sequence shown here is derived from an EMBL/GenBank/DDBJ whole genome shotgun (WGS) entry which is preliminary data.</text>
</comment>
<comment type="function">
    <text evidence="5">Oxidizes proline to glutamate for use as a carbon and nitrogen source.</text>
</comment>
<evidence type="ECO:0000256" key="2">
    <source>
        <dbReference type="ARBA" id="ARBA00023002"/>
    </source>
</evidence>
<dbReference type="InterPro" id="IPR016162">
    <property type="entry name" value="Ald_DH_N"/>
</dbReference>
<dbReference type="SUPFAM" id="SSF51730">
    <property type="entry name" value="FAD-linked oxidoreductase"/>
    <property type="match status" value="1"/>
</dbReference>
<dbReference type="EC" id="1.5.5.2" evidence="5"/>
<dbReference type="InterPro" id="IPR029041">
    <property type="entry name" value="FAD-linked_oxidoreductase-like"/>
</dbReference>
<dbReference type="Gene3D" id="3.40.309.10">
    <property type="entry name" value="Aldehyde Dehydrogenase, Chain A, domain 2"/>
    <property type="match status" value="1"/>
</dbReference>
<dbReference type="InterPro" id="IPR015590">
    <property type="entry name" value="Aldehyde_DH_dom"/>
</dbReference>
<dbReference type="Pfam" id="PF18327">
    <property type="entry name" value="PRODH"/>
    <property type="match status" value="1"/>
</dbReference>
<comment type="pathway">
    <text evidence="5">Amino-acid degradation; L-proline degradation into L-glutamate; L-glutamate from L-proline: step 1/2.</text>
</comment>
<feature type="region of interest" description="Disordered" evidence="6">
    <location>
        <begin position="490"/>
        <end position="509"/>
    </location>
</feature>
<keyword evidence="5" id="KW-0274">FAD</keyword>
<comment type="similarity">
    <text evidence="5">In the C-terminal section; belongs to the aldehyde dehydrogenase family.</text>
</comment>
<dbReference type="InterPro" id="IPR024082">
    <property type="entry name" value="PRODH_PutA_dom_II"/>
</dbReference>
<dbReference type="InterPro" id="IPR016161">
    <property type="entry name" value="Ald_DH/histidinol_DH"/>
</dbReference>
<evidence type="ECO:0000313" key="12">
    <source>
        <dbReference type="Proteomes" id="UP001595583"/>
    </source>
</evidence>
<dbReference type="Pfam" id="PF01619">
    <property type="entry name" value="Pro_dh"/>
    <property type="match status" value="1"/>
</dbReference>
<dbReference type="Gene3D" id="1.20.5.460">
    <property type="entry name" value="Single helix bin"/>
    <property type="match status" value="1"/>
</dbReference>